<evidence type="ECO:0000313" key="4">
    <source>
        <dbReference type="Proteomes" id="UP000662783"/>
    </source>
</evidence>
<dbReference type="PROSITE" id="PS50983">
    <property type="entry name" value="FE_B12_PBP"/>
    <property type="match status" value="1"/>
</dbReference>
<evidence type="ECO:0000259" key="2">
    <source>
        <dbReference type="PROSITE" id="PS50983"/>
    </source>
</evidence>
<dbReference type="SUPFAM" id="SSF53807">
    <property type="entry name" value="Helical backbone' metal receptor"/>
    <property type="match status" value="1"/>
</dbReference>
<feature type="domain" description="Fe/B12 periplasmic-binding" evidence="2">
    <location>
        <begin position="13"/>
        <end position="255"/>
    </location>
</feature>
<gene>
    <name evidence="3" type="ORF">JR347_01310</name>
</gene>
<sequence>MGSEVIIPHSPMRVISLVPSQTELLFDLGLEDKIAGLTKFCIHPADSVKSKPIIGGTKNFRFDKIDEIQPDLIIGNKEENYESGINQLKKKYPVWMSDIYDLNDSLNMITSIGTIFRVEDKANRLVNSIRTSFDQLPEFKKLTCLYFIWNKPKMVVGKDTFINKMLQKSGFENLISPSRYPELSLEELENLQPQVVLLSSEPFPFKKKHLEEFEELFPKSKILIVDGELFSWYGSRLLKTADYFKQLRAKLDPLF</sequence>
<dbReference type="InterPro" id="IPR002491">
    <property type="entry name" value="ABC_transptr_periplasmic_BD"/>
</dbReference>
<proteinExistence type="predicted"/>
<dbReference type="Gene3D" id="3.40.50.1980">
    <property type="entry name" value="Nitrogenase molybdenum iron protein domain"/>
    <property type="match status" value="2"/>
</dbReference>
<evidence type="ECO:0000256" key="1">
    <source>
        <dbReference type="ARBA" id="ARBA00022729"/>
    </source>
</evidence>
<dbReference type="EMBL" id="CP070608">
    <property type="protein sequence ID" value="QSE99293.1"/>
    <property type="molecule type" value="Genomic_DNA"/>
</dbReference>
<organism evidence="3 4">
    <name type="scientific">Fulvivirga lutea</name>
    <dbReference type="NCBI Taxonomy" id="2810512"/>
    <lineage>
        <taxon>Bacteria</taxon>
        <taxon>Pseudomonadati</taxon>
        <taxon>Bacteroidota</taxon>
        <taxon>Cytophagia</taxon>
        <taxon>Cytophagales</taxon>
        <taxon>Fulvivirgaceae</taxon>
        <taxon>Fulvivirga</taxon>
    </lineage>
</organism>
<dbReference type="InterPro" id="IPR054828">
    <property type="entry name" value="Vit_B12_bind_prot"/>
</dbReference>
<reference evidence="3" key="1">
    <citation type="submission" date="2021-02" db="EMBL/GenBank/DDBJ databases">
        <title>Fulvivirga sp. S481 isolated from sea water.</title>
        <authorList>
            <person name="Bae S.S."/>
            <person name="Baek K."/>
        </authorList>
    </citation>
    <scope>NUCLEOTIDE SEQUENCE</scope>
    <source>
        <strain evidence="3">S481</strain>
    </source>
</reference>
<accession>A0A974WK55</accession>
<dbReference type="InterPro" id="IPR050902">
    <property type="entry name" value="ABC_Transporter_SBP"/>
</dbReference>
<dbReference type="PANTHER" id="PTHR30535:SF35">
    <property type="entry name" value="PERIPLASMIC BINDING PROTEIN"/>
    <property type="match status" value="1"/>
</dbReference>
<keyword evidence="4" id="KW-1185">Reference proteome</keyword>
<evidence type="ECO:0000313" key="3">
    <source>
        <dbReference type="EMBL" id="QSE99293.1"/>
    </source>
</evidence>
<keyword evidence="1" id="KW-0732">Signal</keyword>
<dbReference type="NCBIfam" id="NF038402">
    <property type="entry name" value="TroA_like"/>
    <property type="match status" value="1"/>
</dbReference>
<dbReference type="KEGG" id="fuv:JR347_01310"/>
<dbReference type="PANTHER" id="PTHR30535">
    <property type="entry name" value="VITAMIN B12-BINDING PROTEIN"/>
    <property type="match status" value="1"/>
</dbReference>
<dbReference type="Pfam" id="PF01497">
    <property type="entry name" value="Peripla_BP_2"/>
    <property type="match status" value="1"/>
</dbReference>
<dbReference type="AlphaFoldDB" id="A0A974WK55"/>
<name>A0A974WK55_9BACT</name>
<dbReference type="Proteomes" id="UP000662783">
    <property type="component" value="Chromosome"/>
</dbReference>
<protein>
    <submittedName>
        <fullName evidence="3">ABC transporter substrate-binding protein</fullName>
    </submittedName>
</protein>